<feature type="compositionally biased region" description="Basic and acidic residues" evidence="1">
    <location>
        <begin position="109"/>
        <end position="122"/>
    </location>
</feature>
<dbReference type="EMBL" id="GL385399">
    <property type="protein sequence ID" value="EJT72485.1"/>
    <property type="molecule type" value="Genomic_DNA"/>
</dbReference>
<dbReference type="EnsemblFungi" id="EJT72485">
    <property type="protein sequence ID" value="EJT72485"/>
    <property type="gene ID" value="GGTG_09351"/>
</dbReference>
<reference evidence="4" key="4">
    <citation type="journal article" date="2015" name="G3 (Bethesda)">
        <title>Genome sequences of three phytopathogenic species of the Magnaporthaceae family of fungi.</title>
        <authorList>
            <person name="Okagaki L.H."/>
            <person name="Nunes C.C."/>
            <person name="Sailsbery J."/>
            <person name="Clay B."/>
            <person name="Brown D."/>
            <person name="John T."/>
            <person name="Oh Y."/>
            <person name="Young N."/>
            <person name="Fitzgerald M."/>
            <person name="Haas B.J."/>
            <person name="Zeng Q."/>
            <person name="Young S."/>
            <person name="Adiconis X."/>
            <person name="Fan L."/>
            <person name="Levin J.Z."/>
            <person name="Mitchell T.K."/>
            <person name="Okubara P.A."/>
            <person name="Farman M.L."/>
            <person name="Kohn L.M."/>
            <person name="Birren B."/>
            <person name="Ma L.-J."/>
            <person name="Dean R.A."/>
        </authorList>
    </citation>
    <scope>NUCLEOTIDE SEQUENCE</scope>
    <source>
        <strain evidence="4">R3-111a-1</strain>
    </source>
</reference>
<sequence>MKSTFFALALTSTLAAGVLGEQVMWTGHCRKTQNPKPHISHECVFTSPDYGNWEPAPCPKNYMRNRVTKKVWRPCLNEGDACSFIPTEGTPAAPAWANCGHGLGPDHLNFRKLEDGKPEGKKTNKNPNPRPQDKGNSLRNKTTKKTTRRSNRI</sequence>
<dbReference type="HOGENOM" id="CLU_1713370_0_0_1"/>
<dbReference type="AlphaFoldDB" id="J3P754"/>
<evidence type="ECO:0000256" key="2">
    <source>
        <dbReference type="SAM" id="SignalP"/>
    </source>
</evidence>
<evidence type="ECO:0000313" key="4">
    <source>
        <dbReference type="EnsemblFungi" id="EJT72485"/>
    </source>
</evidence>
<dbReference type="RefSeq" id="XP_009225459.1">
    <property type="nucleotide sequence ID" value="XM_009227195.1"/>
</dbReference>
<accession>J3P754</accession>
<feature type="chain" id="PRO_5015095033" evidence="2">
    <location>
        <begin position="21"/>
        <end position="153"/>
    </location>
</feature>
<keyword evidence="5" id="KW-1185">Reference proteome</keyword>
<reference evidence="3" key="2">
    <citation type="submission" date="2010-07" db="EMBL/GenBank/DDBJ databases">
        <authorList>
            <consortium name="The Broad Institute Genome Sequencing Platform"/>
            <consortium name="Broad Institute Genome Sequencing Center for Infectious Disease"/>
            <person name="Ma L.-J."/>
            <person name="Dead R."/>
            <person name="Young S."/>
            <person name="Zeng Q."/>
            <person name="Koehrsen M."/>
            <person name="Alvarado L."/>
            <person name="Berlin A."/>
            <person name="Chapman S.B."/>
            <person name="Chen Z."/>
            <person name="Freedman E."/>
            <person name="Gellesch M."/>
            <person name="Goldberg J."/>
            <person name="Griggs A."/>
            <person name="Gujja S."/>
            <person name="Heilman E.R."/>
            <person name="Heiman D."/>
            <person name="Hepburn T."/>
            <person name="Howarth C."/>
            <person name="Jen D."/>
            <person name="Larson L."/>
            <person name="Mehta T."/>
            <person name="Neiman D."/>
            <person name="Pearson M."/>
            <person name="Roberts A."/>
            <person name="Saif S."/>
            <person name="Shea T."/>
            <person name="Shenoy N."/>
            <person name="Sisk P."/>
            <person name="Stolte C."/>
            <person name="Sykes S."/>
            <person name="Walk T."/>
            <person name="White J."/>
            <person name="Yandava C."/>
            <person name="Haas B."/>
            <person name="Nusbaum C."/>
            <person name="Birren B."/>
        </authorList>
    </citation>
    <scope>NUCLEOTIDE SEQUENCE</scope>
    <source>
        <strain evidence="3">R3-111a-1</strain>
    </source>
</reference>
<evidence type="ECO:0000313" key="3">
    <source>
        <dbReference type="EMBL" id="EJT72485.1"/>
    </source>
</evidence>
<dbReference type="Proteomes" id="UP000006039">
    <property type="component" value="Unassembled WGS sequence"/>
</dbReference>
<proteinExistence type="predicted"/>
<organism evidence="3">
    <name type="scientific">Gaeumannomyces tritici (strain R3-111a-1)</name>
    <name type="common">Wheat and barley take-all root rot fungus</name>
    <name type="synonym">Gaeumannomyces graminis var. tritici</name>
    <dbReference type="NCBI Taxonomy" id="644352"/>
    <lineage>
        <taxon>Eukaryota</taxon>
        <taxon>Fungi</taxon>
        <taxon>Dikarya</taxon>
        <taxon>Ascomycota</taxon>
        <taxon>Pezizomycotina</taxon>
        <taxon>Sordariomycetes</taxon>
        <taxon>Sordariomycetidae</taxon>
        <taxon>Magnaporthales</taxon>
        <taxon>Magnaporthaceae</taxon>
        <taxon>Gaeumannomyces</taxon>
    </lineage>
</organism>
<evidence type="ECO:0000256" key="1">
    <source>
        <dbReference type="SAM" id="MobiDB-lite"/>
    </source>
</evidence>
<feature type="signal peptide" evidence="2">
    <location>
        <begin position="1"/>
        <end position="20"/>
    </location>
</feature>
<reference evidence="5" key="1">
    <citation type="submission" date="2010-07" db="EMBL/GenBank/DDBJ databases">
        <title>The genome sequence of Gaeumannomyces graminis var. tritici strain R3-111a-1.</title>
        <authorList>
            <consortium name="The Broad Institute Genome Sequencing Platform"/>
            <person name="Ma L.-J."/>
            <person name="Dead R."/>
            <person name="Young S."/>
            <person name="Zeng Q."/>
            <person name="Koehrsen M."/>
            <person name="Alvarado L."/>
            <person name="Berlin A."/>
            <person name="Chapman S.B."/>
            <person name="Chen Z."/>
            <person name="Freedman E."/>
            <person name="Gellesch M."/>
            <person name="Goldberg J."/>
            <person name="Griggs A."/>
            <person name="Gujja S."/>
            <person name="Heilman E.R."/>
            <person name="Heiman D."/>
            <person name="Hepburn T."/>
            <person name="Howarth C."/>
            <person name="Jen D."/>
            <person name="Larson L."/>
            <person name="Mehta T."/>
            <person name="Neiman D."/>
            <person name="Pearson M."/>
            <person name="Roberts A."/>
            <person name="Saif S."/>
            <person name="Shea T."/>
            <person name="Shenoy N."/>
            <person name="Sisk P."/>
            <person name="Stolte C."/>
            <person name="Sykes S."/>
            <person name="Walk T."/>
            <person name="White J."/>
            <person name="Yandava C."/>
            <person name="Haas B."/>
            <person name="Nusbaum C."/>
            <person name="Birren B."/>
        </authorList>
    </citation>
    <scope>NUCLEOTIDE SEQUENCE [LARGE SCALE GENOMIC DNA]</scope>
    <source>
        <strain evidence="5">R3-111a-1</strain>
    </source>
</reference>
<protein>
    <submittedName>
        <fullName evidence="3 4">Uncharacterized protein</fullName>
    </submittedName>
</protein>
<reference evidence="3" key="3">
    <citation type="submission" date="2010-09" db="EMBL/GenBank/DDBJ databases">
        <title>Annotation of Gaeumannomyces graminis var. tritici R3-111a-1.</title>
        <authorList>
            <consortium name="The Broad Institute Genome Sequencing Platform"/>
            <person name="Ma L.-J."/>
            <person name="Dead R."/>
            <person name="Young S.K."/>
            <person name="Zeng Q."/>
            <person name="Gargeya S."/>
            <person name="Fitzgerald M."/>
            <person name="Haas B."/>
            <person name="Abouelleil A."/>
            <person name="Alvarado L."/>
            <person name="Arachchi H.M."/>
            <person name="Berlin A."/>
            <person name="Brown A."/>
            <person name="Chapman S.B."/>
            <person name="Chen Z."/>
            <person name="Dunbar C."/>
            <person name="Freedman E."/>
            <person name="Gearin G."/>
            <person name="Gellesch M."/>
            <person name="Goldberg J."/>
            <person name="Griggs A."/>
            <person name="Gujja S."/>
            <person name="Heiman D."/>
            <person name="Howarth C."/>
            <person name="Larson L."/>
            <person name="Lui A."/>
            <person name="MacDonald P.J.P."/>
            <person name="Mehta T."/>
            <person name="Montmayeur A."/>
            <person name="Murphy C."/>
            <person name="Neiman D."/>
            <person name="Pearson M."/>
            <person name="Priest M."/>
            <person name="Roberts A."/>
            <person name="Saif S."/>
            <person name="Shea T."/>
            <person name="Shenoy N."/>
            <person name="Sisk P."/>
            <person name="Stolte C."/>
            <person name="Sykes S."/>
            <person name="Yandava C."/>
            <person name="Wortman J."/>
            <person name="Nusbaum C."/>
            <person name="Birren B."/>
        </authorList>
    </citation>
    <scope>NUCLEOTIDE SEQUENCE</scope>
    <source>
        <strain evidence="3">R3-111a-1</strain>
    </source>
</reference>
<feature type="compositionally biased region" description="Basic residues" evidence="1">
    <location>
        <begin position="141"/>
        <end position="153"/>
    </location>
</feature>
<reference evidence="4" key="5">
    <citation type="submission" date="2018-04" db="UniProtKB">
        <authorList>
            <consortium name="EnsemblFungi"/>
        </authorList>
    </citation>
    <scope>IDENTIFICATION</scope>
    <source>
        <strain evidence="4">R3-111a-1</strain>
    </source>
</reference>
<dbReference type="GeneID" id="20349809"/>
<dbReference type="VEuPathDB" id="FungiDB:GGTG_09351"/>
<keyword evidence="2" id="KW-0732">Signal</keyword>
<evidence type="ECO:0000313" key="5">
    <source>
        <dbReference type="Proteomes" id="UP000006039"/>
    </source>
</evidence>
<name>J3P754_GAET3</name>
<gene>
    <name evidence="4" type="primary">20349809</name>
    <name evidence="3" type="ORF">GGTG_09351</name>
</gene>
<feature type="region of interest" description="Disordered" evidence="1">
    <location>
        <begin position="109"/>
        <end position="153"/>
    </location>
</feature>